<dbReference type="InterPro" id="IPR001568">
    <property type="entry name" value="RNase_T2-like"/>
</dbReference>
<dbReference type="GO" id="GO:0016787">
    <property type="term" value="F:hydrolase activity"/>
    <property type="evidence" value="ECO:0007669"/>
    <property type="project" value="UniProtKB-KW"/>
</dbReference>
<dbReference type="Proteomes" id="UP001630127">
    <property type="component" value="Unassembled WGS sequence"/>
</dbReference>
<evidence type="ECO:0000256" key="2">
    <source>
        <dbReference type="ARBA" id="ARBA00007469"/>
    </source>
</evidence>
<reference evidence="9 10" key="1">
    <citation type="submission" date="2024-11" db="EMBL/GenBank/DDBJ databases">
        <title>A near-complete genome assembly of Cinchona calisaya.</title>
        <authorList>
            <person name="Lian D.C."/>
            <person name="Zhao X.W."/>
            <person name="Wei L."/>
        </authorList>
    </citation>
    <scope>NUCLEOTIDE SEQUENCE [LARGE SCALE GENOMIC DNA]</scope>
    <source>
        <tissue evidence="9">Nenye</tissue>
    </source>
</reference>
<dbReference type="InterPro" id="IPR036430">
    <property type="entry name" value="RNase_T2-like_sf"/>
</dbReference>
<evidence type="ECO:0000256" key="5">
    <source>
        <dbReference type="ARBA" id="ARBA00022801"/>
    </source>
</evidence>
<evidence type="ECO:0000256" key="6">
    <source>
        <dbReference type="ARBA" id="ARBA00023239"/>
    </source>
</evidence>
<dbReference type="EMBL" id="JBJUIK010000001">
    <property type="protein sequence ID" value="KAL3538436.1"/>
    <property type="molecule type" value="Genomic_DNA"/>
</dbReference>
<evidence type="ECO:0000256" key="3">
    <source>
        <dbReference type="ARBA" id="ARBA00022525"/>
    </source>
</evidence>
<evidence type="ECO:0000313" key="10">
    <source>
        <dbReference type="Proteomes" id="UP001630127"/>
    </source>
</evidence>
<dbReference type="AlphaFoldDB" id="A0ABD3B4V3"/>
<evidence type="ECO:0000256" key="1">
    <source>
        <dbReference type="ARBA" id="ARBA00004239"/>
    </source>
</evidence>
<dbReference type="Pfam" id="PF00445">
    <property type="entry name" value="Ribonuclease_T2"/>
    <property type="match status" value="1"/>
</dbReference>
<evidence type="ECO:0000313" key="9">
    <source>
        <dbReference type="EMBL" id="KAL3538436.1"/>
    </source>
</evidence>
<name>A0ABD3B4V3_9GENT</name>
<comment type="caution">
    <text evidence="9">The sequence shown here is derived from an EMBL/GenBank/DDBJ whole genome shotgun (WGS) entry which is preliminary data.</text>
</comment>
<dbReference type="Gene3D" id="3.90.730.10">
    <property type="entry name" value="Ribonuclease T2-like"/>
    <property type="match status" value="1"/>
</dbReference>
<feature type="signal peptide" evidence="8">
    <location>
        <begin position="1"/>
        <end position="21"/>
    </location>
</feature>
<dbReference type="GO" id="GO:0004519">
    <property type="term" value="F:endonuclease activity"/>
    <property type="evidence" value="ECO:0007669"/>
    <property type="project" value="UniProtKB-KW"/>
</dbReference>
<evidence type="ECO:0000256" key="4">
    <source>
        <dbReference type="ARBA" id="ARBA00022759"/>
    </source>
</evidence>
<keyword evidence="3" id="KW-0964">Secreted</keyword>
<dbReference type="GO" id="GO:0005576">
    <property type="term" value="C:extracellular region"/>
    <property type="evidence" value="ECO:0007669"/>
    <property type="project" value="UniProtKB-SubCell"/>
</dbReference>
<keyword evidence="4" id="KW-0255">Endonuclease</keyword>
<dbReference type="PANTHER" id="PTHR11240:SF81">
    <property type="entry name" value="RIBONUCLEASE S-2"/>
    <property type="match status" value="1"/>
</dbReference>
<dbReference type="PROSITE" id="PS00530">
    <property type="entry name" value="RNASE_T2_1"/>
    <property type="match status" value="1"/>
</dbReference>
<dbReference type="InterPro" id="IPR018188">
    <property type="entry name" value="RNase_T2_His_AS_1"/>
</dbReference>
<sequence length="269" mass="31057">MALNFKLLVLVIVLCPLTINSFDYFTMVQQWPKGFCYFNVSKCKRVRPDDFTIHGLWPSNFTRSLRNCTSTEYGVIKNLTEWQTRYPAWPDLTRPIPNCRQKFTLQAQSFWQHEWKNHGTCSETMYNQSRYFDIAIQLRGQYKLLNWLVNDGIRQGNNVQISRVNSSILNVTGKVPDLKCDHPDLYLGNPTSKSLPVLQELGIYLDSTSDLKCDHPDLYPGNLISKSLPVLQEIGICLDPNLKVIDCPKKFQRSRTCYVANSKGNIHFP</sequence>
<keyword evidence="4" id="KW-0540">Nuclease</keyword>
<dbReference type="SUPFAM" id="SSF55895">
    <property type="entry name" value="Ribonuclease Rh-like"/>
    <property type="match status" value="1"/>
</dbReference>
<accession>A0ABD3B4V3</accession>
<keyword evidence="5" id="KW-0378">Hydrolase</keyword>
<keyword evidence="10" id="KW-1185">Reference proteome</keyword>
<proteinExistence type="inferred from homology"/>
<comment type="subcellular location">
    <subcellularLocation>
        <location evidence="1">Secreted</location>
        <location evidence="1">Extracellular space</location>
    </subcellularLocation>
</comment>
<dbReference type="PANTHER" id="PTHR11240">
    <property type="entry name" value="RIBONUCLEASE T2"/>
    <property type="match status" value="1"/>
</dbReference>
<organism evidence="9 10">
    <name type="scientific">Cinchona calisaya</name>
    <dbReference type="NCBI Taxonomy" id="153742"/>
    <lineage>
        <taxon>Eukaryota</taxon>
        <taxon>Viridiplantae</taxon>
        <taxon>Streptophyta</taxon>
        <taxon>Embryophyta</taxon>
        <taxon>Tracheophyta</taxon>
        <taxon>Spermatophyta</taxon>
        <taxon>Magnoliopsida</taxon>
        <taxon>eudicotyledons</taxon>
        <taxon>Gunneridae</taxon>
        <taxon>Pentapetalae</taxon>
        <taxon>asterids</taxon>
        <taxon>lamiids</taxon>
        <taxon>Gentianales</taxon>
        <taxon>Rubiaceae</taxon>
        <taxon>Cinchonoideae</taxon>
        <taxon>Cinchoneae</taxon>
        <taxon>Cinchona</taxon>
    </lineage>
</organism>
<dbReference type="GO" id="GO:0016829">
    <property type="term" value="F:lyase activity"/>
    <property type="evidence" value="ECO:0007669"/>
    <property type="project" value="UniProtKB-KW"/>
</dbReference>
<protein>
    <submittedName>
        <fullName evidence="9">Uncharacterized protein</fullName>
    </submittedName>
</protein>
<keyword evidence="6" id="KW-0456">Lyase</keyword>
<evidence type="ECO:0000256" key="8">
    <source>
        <dbReference type="SAM" id="SignalP"/>
    </source>
</evidence>
<keyword evidence="8" id="KW-0732">Signal</keyword>
<gene>
    <name evidence="9" type="ORF">ACH5RR_001802</name>
</gene>
<feature type="chain" id="PRO_5044756951" evidence="8">
    <location>
        <begin position="22"/>
        <end position="269"/>
    </location>
</feature>
<evidence type="ECO:0000256" key="7">
    <source>
        <dbReference type="RuleBase" id="RU004328"/>
    </source>
</evidence>
<comment type="similarity">
    <text evidence="2 7">Belongs to the RNase T2 family.</text>
</comment>